<keyword evidence="3" id="KW-1185">Reference proteome</keyword>
<feature type="region of interest" description="Disordered" evidence="1">
    <location>
        <begin position="628"/>
        <end position="691"/>
    </location>
</feature>
<sequence>MSPRAELRRLMPDGYSDAGITPIGSAVPATPWAVHLTDARFQFRLLGFDFDAKGATEEIRSRARAAARHAAEELVRMLQECGIEHVVCESGPSRGRHVWIALAETMTPDDVTELADVARSVFGRVTEGGAWVLDIGMLCNQKMGLLRPPGAPHPAGGASTILAGDPAVLLPAGRSTTRAQVAALSRLLTAARAAQPVDDRYGDAAARTVTVAEADDGHLWIPGTRRELAGQALAKLHAPIAPDVDTSDVLFSLLCSCARAHWTFTEVHTRLAGLPGMEHARTRRSKKDPDVREPRPRKGSQSPKRVLAADWQRAVQFLEENSVTFDDAGVEDPDFARRTAIVCAQTAAIQRRADADMHRWSIRGGAADRLVLDALCEIAVTVVQLSVGADIRTLAERAGVSRETSRRALIRLAQNGAWVNLHTEHVGPHAAIWSLSPVHEPAVATTMPDTTAPGTAGGPPGSPSEGTIRVSLGATGPDRDDPPPPEHPRPPAEDGPTARRRMLAEAERRRDLATHDAFTGTGQDDLSTWDALVYSRLPIVPTRIEEVLPRSTPVEALASAVERLHAFGLIELEADGTIRRLHKAARDGYAAVAGTVGTLDARIEQHRLERELWAWWLDEMMWTTTAGRSERRRGYRSMRRRPGQQTLDVGAPSWVDRAPYPRRPGGRRDHRAARAGLKSSTPKALEISSLE</sequence>
<feature type="compositionally biased region" description="Basic and acidic residues" evidence="1">
    <location>
        <begin position="287"/>
        <end position="296"/>
    </location>
</feature>
<evidence type="ECO:0008006" key="4">
    <source>
        <dbReference type="Google" id="ProtNLM"/>
    </source>
</evidence>
<protein>
    <recommendedName>
        <fullName evidence="4">DNA primase</fullName>
    </recommendedName>
</protein>
<organism evidence="2 3">
    <name type="scientific">Tsukamurella columbiensis</name>
    <dbReference type="NCBI Taxonomy" id="128509"/>
    <lineage>
        <taxon>Bacteria</taxon>
        <taxon>Bacillati</taxon>
        <taxon>Actinomycetota</taxon>
        <taxon>Actinomycetes</taxon>
        <taxon>Mycobacteriales</taxon>
        <taxon>Tsukamurellaceae</taxon>
        <taxon>Tsukamurella</taxon>
    </lineage>
</organism>
<feature type="compositionally biased region" description="Basic and acidic residues" evidence="1">
    <location>
        <begin position="477"/>
        <end position="492"/>
    </location>
</feature>
<evidence type="ECO:0000313" key="2">
    <source>
        <dbReference type="EMBL" id="NMD58006.1"/>
    </source>
</evidence>
<feature type="region of interest" description="Disordered" evidence="1">
    <location>
        <begin position="275"/>
        <end position="306"/>
    </location>
</feature>
<dbReference type="EMBL" id="JABARZ010000025">
    <property type="protein sequence ID" value="NMD58006.1"/>
    <property type="molecule type" value="Genomic_DNA"/>
</dbReference>
<reference evidence="2 3" key="1">
    <citation type="submission" date="2020-04" db="EMBL/GenBank/DDBJ databases">
        <title>MicrobeNet Type strains.</title>
        <authorList>
            <person name="Nicholson A.C."/>
        </authorList>
    </citation>
    <scope>NUCLEOTIDE SEQUENCE [LARGE SCALE GENOMIC DNA]</scope>
    <source>
        <strain evidence="2 3">ATCC BAA-330</strain>
    </source>
</reference>
<dbReference type="Proteomes" id="UP000556611">
    <property type="component" value="Unassembled WGS sequence"/>
</dbReference>
<feature type="compositionally biased region" description="Basic residues" evidence="1">
    <location>
        <begin position="630"/>
        <end position="642"/>
    </location>
</feature>
<feature type="region of interest" description="Disordered" evidence="1">
    <location>
        <begin position="444"/>
        <end position="499"/>
    </location>
</feature>
<proteinExistence type="predicted"/>
<feature type="compositionally biased region" description="Basic residues" evidence="1">
    <location>
        <begin position="664"/>
        <end position="673"/>
    </location>
</feature>
<comment type="caution">
    <text evidence="2">The sequence shown here is derived from an EMBL/GenBank/DDBJ whole genome shotgun (WGS) entry which is preliminary data.</text>
</comment>
<name>A0ABX1LI92_9ACTN</name>
<evidence type="ECO:0000313" key="3">
    <source>
        <dbReference type="Proteomes" id="UP000556611"/>
    </source>
</evidence>
<accession>A0ABX1LI92</accession>
<feature type="compositionally biased region" description="Low complexity" evidence="1">
    <location>
        <begin position="444"/>
        <end position="454"/>
    </location>
</feature>
<evidence type="ECO:0000256" key="1">
    <source>
        <dbReference type="SAM" id="MobiDB-lite"/>
    </source>
</evidence>
<gene>
    <name evidence="2" type="ORF">HHU10_20515</name>
</gene>